<reference evidence="1" key="1">
    <citation type="submission" date="2020-06" db="EMBL/GenBank/DDBJ databases">
        <title>Unique genomic features of the anaerobic methanotrophic archaea.</title>
        <authorList>
            <person name="Chadwick G.L."/>
            <person name="Skennerton C.T."/>
            <person name="Laso-Perez R."/>
            <person name="Leu A.O."/>
            <person name="Speth D.R."/>
            <person name="Yu H."/>
            <person name="Morgan-Lang C."/>
            <person name="Hatzenpichler R."/>
            <person name="Goudeau D."/>
            <person name="Malmstrom R."/>
            <person name="Brazelton W.J."/>
            <person name="Woyke T."/>
            <person name="Hallam S.J."/>
            <person name="Tyson G.W."/>
            <person name="Wegener G."/>
            <person name="Boetius A."/>
            <person name="Orphan V."/>
        </authorList>
    </citation>
    <scope>NUCLEOTIDE SEQUENCE</scope>
</reference>
<protein>
    <submittedName>
        <fullName evidence="1">Uncharacterized protein</fullName>
    </submittedName>
</protein>
<dbReference type="AlphaFoldDB" id="A0A7G9YXP6"/>
<name>A0A7G9YXP6_9EURY</name>
<accession>A0A7G9YXP6</accession>
<dbReference type="EMBL" id="MT631521">
    <property type="protein sequence ID" value="QNO52780.1"/>
    <property type="molecule type" value="Genomic_DNA"/>
</dbReference>
<dbReference type="Gene3D" id="1.10.10.10">
    <property type="entry name" value="Winged helix-like DNA-binding domain superfamily/Winged helix DNA-binding domain"/>
    <property type="match status" value="1"/>
</dbReference>
<gene>
    <name evidence="1" type="ORF">HGGDFBBL_00012</name>
</gene>
<dbReference type="InterPro" id="IPR036388">
    <property type="entry name" value="WH-like_DNA-bd_sf"/>
</dbReference>
<dbReference type="InterPro" id="IPR019707">
    <property type="entry name" value="DUF2582"/>
</dbReference>
<sequence length="208" mass="24260">MEKIELNYLLKGIMNEILEEGTGLQVEEVDAGIFVSPTETTEFIKSYPYVEDIKENTGMLIDMKVKEIANKLLNRVMIRLQVNERKRVLIESKEVHEAEILNSDLEEGELGEEREKILLQKATKIAEAVKIALEWIIRSKVDLKRRNVEMIAEEIRCLLNMKEETNISKVIFETEALPNICYLALGWLTRENELDFMEREGRYFVHLT</sequence>
<organism evidence="1">
    <name type="scientific">Candidatus Methanophagaceae archaeon ANME-1 ERB6</name>
    <dbReference type="NCBI Taxonomy" id="2759912"/>
    <lineage>
        <taxon>Archaea</taxon>
        <taxon>Methanobacteriati</taxon>
        <taxon>Methanobacteriota</taxon>
        <taxon>Stenosarchaea group</taxon>
        <taxon>Methanomicrobia</taxon>
        <taxon>Candidatus Methanophagales</taxon>
        <taxon>Candidatus Methanophagaceae</taxon>
    </lineage>
</organism>
<evidence type="ECO:0000313" key="1">
    <source>
        <dbReference type="EMBL" id="QNO52780.1"/>
    </source>
</evidence>
<dbReference type="Pfam" id="PF10771">
    <property type="entry name" value="DUF2582"/>
    <property type="match status" value="1"/>
</dbReference>
<proteinExistence type="predicted"/>